<dbReference type="EMBL" id="RBAL01000001">
    <property type="protein sequence ID" value="RKN47255.1"/>
    <property type="molecule type" value="Genomic_DNA"/>
</dbReference>
<dbReference type="OrthoDB" id="4331879at2"/>
<feature type="region of interest" description="Disordered" evidence="1">
    <location>
        <begin position="164"/>
        <end position="207"/>
    </location>
</feature>
<evidence type="ECO:0008006" key="5">
    <source>
        <dbReference type="Google" id="ProtNLM"/>
    </source>
</evidence>
<sequence>MFRAKAARGLFLGLLAGVAGCGIRATDVPVDGGPAPTRASCEAPSAAEGTEQTDVFLVCGSKVNPVHRAIEYPAPVSGEDGRAGAVSERVAVAEALLDELEATPRREERAAGFSSAVPEDLGVSGPIPGDPAGVLRLSERPSDLPAFALGQIICTFANSSRLGDGGQTVVLGGPPGEPRGQPRTYSCSTAMRTSPDSGQPPGVGQKP</sequence>
<dbReference type="Proteomes" id="UP000272474">
    <property type="component" value="Unassembled WGS sequence"/>
</dbReference>
<evidence type="ECO:0000256" key="1">
    <source>
        <dbReference type="SAM" id="MobiDB-lite"/>
    </source>
</evidence>
<evidence type="ECO:0000313" key="3">
    <source>
        <dbReference type="EMBL" id="RKN47255.1"/>
    </source>
</evidence>
<accession>A0A3A9ZGX5</accession>
<gene>
    <name evidence="3" type="ORF">D7294_01435</name>
</gene>
<comment type="caution">
    <text evidence="3">The sequence shown here is derived from an EMBL/GenBank/DDBJ whole genome shotgun (WGS) entry which is preliminary data.</text>
</comment>
<feature type="compositionally biased region" description="Polar residues" evidence="1">
    <location>
        <begin position="184"/>
        <end position="197"/>
    </location>
</feature>
<keyword evidence="2" id="KW-0732">Signal</keyword>
<keyword evidence="4" id="KW-1185">Reference proteome</keyword>
<feature type="chain" id="PRO_5039510637" description="Lipoprotein" evidence="2">
    <location>
        <begin position="22"/>
        <end position="207"/>
    </location>
</feature>
<evidence type="ECO:0000313" key="4">
    <source>
        <dbReference type="Proteomes" id="UP000272474"/>
    </source>
</evidence>
<feature type="signal peptide" evidence="2">
    <location>
        <begin position="1"/>
        <end position="21"/>
    </location>
</feature>
<protein>
    <recommendedName>
        <fullName evidence="5">Lipoprotein</fullName>
    </recommendedName>
</protein>
<organism evidence="3 4">
    <name type="scientific">Streptomyces hoynatensis</name>
    <dbReference type="NCBI Taxonomy" id="1141874"/>
    <lineage>
        <taxon>Bacteria</taxon>
        <taxon>Bacillati</taxon>
        <taxon>Actinomycetota</taxon>
        <taxon>Actinomycetes</taxon>
        <taxon>Kitasatosporales</taxon>
        <taxon>Streptomycetaceae</taxon>
        <taxon>Streptomyces</taxon>
    </lineage>
</organism>
<proteinExistence type="predicted"/>
<evidence type="ECO:0000256" key="2">
    <source>
        <dbReference type="SAM" id="SignalP"/>
    </source>
</evidence>
<feature type="region of interest" description="Disordered" evidence="1">
    <location>
        <begin position="104"/>
        <end position="125"/>
    </location>
</feature>
<name>A0A3A9ZGX5_9ACTN</name>
<dbReference type="PROSITE" id="PS51257">
    <property type="entry name" value="PROKAR_LIPOPROTEIN"/>
    <property type="match status" value="1"/>
</dbReference>
<reference evidence="3 4" key="1">
    <citation type="journal article" date="2014" name="Int. J. Syst. Evol. Microbiol.">
        <title>Streptomyces hoynatensis sp. nov., isolated from deep marine sediment.</title>
        <authorList>
            <person name="Veyisoglu A."/>
            <person name="Sahin N."/>
        </authorList>
    </citation>
    <scope>NUCLEOTIDE SEQUENCE [LARGE SCALE GENOMIC DNA]</scope>
    <source>
        <strain evidence="3 4">KCTC 29097</strain>
    </source>
</reference>
<dbReference type="AlphaFoldDB" id="A0A3A9ZGX5"/>